<dbReference type="Pfam" id="PF00149">
    <property type="entry name" value="Metallophos"/>
    <property type="match status" value="1"/>
</dbReference>
<evidence type="ECO:0000313" key="3">
    <source>
        <dbReference type="Proteomes" id="UP000663802"/>
    </source>
</evidence>
<protein>
    <recommendedName>
        <fullName evidence="1">Calcineurin-like phosphoesterase domain-containing protein</fullName>
    </recommendedName>
</protein>
<dbReference type="EMBL" id="BMBA01000002">
    <property type="protein sequence ID" value="GFZ31414.1"/>
    <property type="molecule type" value="Genomic_DNA"/>
</dbReference>
<name>A0ABQ1E9F9_9CLOT</name>
<accession>A0ABQ1E9F9</accession>
<feature type="domain" description="Calcineurin-like phosphoesterase" evidence="1">
    <location>
        <begin position="5"/>
        <end position="201"/>
    </location>
</feature>
<keyword evidence="3" id="KW-1185">Reference proteome</keyword>
<comment type="caution">
    <text evidence="2">The sequence shown here is derived from an EMBL/GenBank/DDBJ whole genome shotgun (WGS) entry which is preliminary data.</text>
</comment>
<dbReference type="InterPro" id="IPR051918">
    <property type="entry name" value="STPP_CPPED1"/>
</dbReference>
<dbReference type="PANTHER" id="PTHR43143:SF1">
    <property type="entry name" value="SERINE_THREONINE-PROTEIN PHOSPHATASE CPPED1"/>
    <property type="match status" value="1"/>
</dbReference>
<proteinExistence type="predicted"/>
<gene>
    <name evidence="2" type="ORF">CSC2_19400</name>
</gene>
<dbReference type="RefSeq" id="WP_206869748.1">
    <property type="nucleotide sequence ID" value="NZ_BMBA01000002.1"/>
</dbReference>
<organism evidence="2 3">
    <name type="scientific">Clostridium zeae</name>
    <dbReference type="NCBI Taxonomy" id="2759022"/>
    <lineage>
        <taxon>Bacteria</taxon>
        <taxon>Bacillati</taxon>
        <taxon>Bacillota</taxon>
        <taxon>Clostridia</taxon>
        <taxon>Eubacteriales</taxon>
        <taxon>Clostridiaceae</taxon>
        <taxon>Clostridium</taxon>
    </lineage>
</organism>
<evidence type="ECO:0000259" key="1">
    <source>
        <dbReference type="Pfam" id="PF00149"/>
    </source>
</evidence>
<reference evidence="2 3" key="1">
    <citation type="journal article" date="2021" name="Int. J. Syst. Evol. Microbiol.">
        <title>Clostridium zeae sp. nov., isolated from corn silage.</title>
        <authorList>
            <person name="Kobayashi H."/>
            <person name="Tanizawa Y."/>
            <person name="Yagura M."/>
            <person name="Sakamoto M."/>
            <person name="Ohkuma M."/>
            <person name="Tohno M."/>
        </authorList>
    </citation>
    <scope>NUCLEOTIDE SEQUENCE [LARGE SCALE GENOMIC DNA]</scope>
    <source>
        <strain evidence="2 3">CSC2</strain>
    </source>
</reference>
<dbReference type="InterPro" id="IPR004843">
    <property type="entry name" value="Calcineurin-like_PHP"/>
</dbReference>
<dbReference type="InterPro" id="IPR029052">
    <property type="entry name" value="Metallo-depent_PP-like"/>
</dbReference>
<sequence>MKEVRFAVFTDLHYDHIHDGQRRLKTFVDDIQEKDIDFIINLGDFCRVTKENHKLLDILNSTGKPYYNLIGNHDSDSCTREEVLRFLGMKDSYYSFKYSDVKFIALDTCFMQYGKEYVPYSKKNYDSATGVYPVLPKKEFDWLKKELEEECTYFVILSHHSFENEFMKRGVHNRKEVQQLINDVNKTGKKVLMCLNGHDHADSIRKIGDTYYFGVNAMSYIWFGPQYEHFSYAESIHQKYPFLKDLVLYKEGLYTIVTLSPDGHIKIDGMEGHYQTVSPKELGVEGYWNGRAIVAKISSLNI</sequence>
<dbReference type="Proteomes" id="UP000663802">
    <property type="component" value="Unassembled WGS sequence"/>
</dbReference>
<dbReference type="SUPFAM" id="SSF56300">
    <property type="entry name" value="Metallo-dependent phosphatases"/>
    <property type="match status" value="1"/>
</dbReference>
<dbReference type="Gene3D" id="3.60.21.10">
    <property type="match status" value="1"/>
</dbReference>
<evidence type="ECO:0000313" key="2">
    <source>
        <dbReference type="EMBL" id="GFZ31414.1"/>
    </source>
</evidence>
<dbReference type="PANTHER" id="PTHR43143">
    <property type="entry name" value="METALLOPHOSPHOESTERASE, CALCINEURIN SUPERFAMILY"/>
    <property type="match status" value="1"/>
</dbReference>